<dbReference type="CDD" id="cd19100">
    <property type="entry name" value="AKR_unchar"/>
    <property type="match status" value="1"/>
</dbReference>
<evidence type="ECO:0000256" key="1">
    <source>
        <dbReference type="ARBA" id="ARBA00022723"/>
    </source>
</evidence>
<dbReference type="AlphaFoldDB" id="A0A1G5S7R6"/>
<dbReference type="InterPro" id="IPR017896">
    <property type="entry name" value="4Fe4S_Fe-S-bd"/>
</dbReference>
<reference evidence="5 6" key="1">
    <citation type="submission" date="2016-10" db="EMBL/GenBank/DDBJ databases">
        <authorList>
            <person name="de Groot N.N."/>
        </authorList>
    </citation>
    <scope>NUCLEOTIDE SEQUENCE [LARGE SCALE GENOMIC DNA]</scope>
    <source>
        <strain evidence="5 6">DSM 2784</strain>
    </source>
</reference>
<dbReference type="InterPro" id="IPR053135">
    <property type="entry name" value="AKR2_Oxidoreductase"/>
</dbReference>
<evidence type="ECO:0000313" key="5">
    <source>
        <dbReference type="EMBL" id="SCZ81751.1"/>
    </source>
</evidence>
<dbReference type="InterPro" id="IPR017900">
    <property type="entry name" value="4Fe4S_Fe_S_CS"/>
</dbReference>
<accession>A0A1G5S7R6</accession>
<name>A0A1G5S7R6_9FIRM</name>
<dbReference type="InterPro" id="IPR036812">
    <property type="entry name" value="NAD(P)_OxRdtase_dom_sf"/>
</dbReference>
<dbReference type="GO" id="GO:0051536">
    <property type="term" value="F:iron-sulfur cluster binding"/>
    <property type="evidence" value="ECO:0007669"/>
    <property type="project" value="UniProtKB-KW"/>
</dbReference>
<dbReference type="PROSITE" id="PS00198">
    <property type="entry name" value="4FE4S_FER_1"/>
    <property type="match status" value="1"/>
</dbReference>
<dbReference type="PRINTS" id="PR00069">
    <property type="entry name" value="ALDKETRDTASE"/>
</dbReference>
<feature type="domain" description="4Fe-4S ferredoxin-type" evidence="4">
    <location>
        <begin position="262"/>
        <end position="291"/>
    </location>
</feature>
<keyword evidence="6" id="KW-1185">Reference proteome</keyword>
<dbReference type="Pfam" id="PF12838">
    <property type="entry name" value="Fer4_7"/>
    <property type="match status" value="1"/>
</dbReference>
<dbReference type="OrthoDB" id="9804790at2"/>
<dbReference type="Gene3D" id="3.30.70.20">
    <property type="match status" value="1"/>
</dbReference>
<dbReference type="Gene3D" id="3.20.20.100">
    <property type="entry name" value="NADP-dependent oxidoreductase domain"/>
    <property type="match status" value="1"/>
</dbReference>
<dbReference type="GO" id="GO:0016491">
    <property type="term" value="F:oxidoreductase activity"/>
    <property type="evidence" value="ECO:0007669"/>
    <property type="project" value="InterPro"/>
</dbReference>
<dbReference type="EMBL" id="FMWL01000022">
    <property type="protein sequence ID" value="SCZ81751.1"/>
    <property type="molecule type" value="Genomic_DNA"/>
</dbReference>
<dbReference type="Pfam" id="PF00248">
    <property type="entry name" value="Aldo_ket_red"/>
    <property type="match status" value="1"/>
</dbReference>
<dbReference type="PANTHER" id="PTHR43312">
    <property type="entry name" value="D-THREO-ALDOSE 1-DEHYDROGENASE"/>
    <property type="match status" value="1"/>
</dbReference>
<protein>
    <submittedName>
        <fullName evidence="5">Predicted oxidoreductase</fullName>
    </submittedName>
</protein>
<dbReference type="RefSeq" id="WP_092592879.1">
    <property type="nucleotide sequence ID" value="NZ_FMWL01000022.1"/>
</dbReference>
<evidence type="ECO:0000256" key="2">
    <source>
        <dbReference type="ARBA" id="ARBA00023004"/>
    </source>
</evidence>
<evidence type="ECO:0000313" key="6">
    <source>
        <dbReference type="Proteomes" id="UP000199208"/>
    </source>
</evidence>
<keyword evidence="3" id="KW-0411">Iron-sulfur</keyword>
<organism evidence="5 6">
    <name type="scientific">Acidaminobacter hydrogenoformans DSM 2784</name>
    <dbReference type="NCBI Taxonomy" id="1120920"/>
    <lineage>
        <taxon>Bacteria</taxon>
        <taxon>Bacillati</taxon>
        <taxon>Bacillota</taxon>
        <taxon>Clostridia</taxon>
        <taxon>Peptostreptococcales</taxon>
        <taxon>Acidaminobacteraceae</taxon>
        <taxon>Acidaminobacter</taxon>
    </lineage>
</organism>
<dbReference type="PANTHER" id="PTHR43312:SF1">
    <property type="entry name" value="NADP-DEPENDENT OXIDOREDUCTASE DOMAIN-CONTAINING PROTEIN"/>
    <property type="match status" value="1"/>
</dbReference>
<dbReference type="Proteomes" id="UP000199208">
    <property type="component" value="Unassembled WGS sequence"/>
</dbReference>
<evidence type="ECO:0000259" key="4">
    <source>
        <dbReference type="PROSITE" id="PS51379"/>
    </source>
</evidence>
<proteinExistence type="predicted"/>
<feature type="domain" description="4Fe-4S ferredoxin-type" evidence="4">
    <location>
        <begin position="298"/>
        <end position="325"/>
    </location>
</feature>
<dbReference type="PROSITE" id="PS51379">
    <property type="entry name" value="4FE4S_FER_2"/>
    <property type="match status" value="2"/>
</dbReference>
<dbReference type="InterPro" id="IPR020471">
    <property type="entry name" value="AKR"/>
</dbReference>
<dbReference type="GO" id="GO:0046872">
    <property type="term" value="F:metal ion binding"/>
    <property type="evidence" value="ECO:0007669"/>
    <property type="project" value="UniProtKB-KW"/>
</dbReference>
<keyword evidence="2" id="KW-0408">Iron</keyword>
<gene>
    <name evidence="5" type="ORF">SAMN03080599_02991</name>
</gene>
<dbReference type="SUPFAM" id="SSF54862">
    <property type="entry name" value="4Fe-4S ferredoxins"/>
    <property type="match status" value="1"/>
</dbReference>
<keyword evidence="1" id="KW-0479">Metal-binding</keyword>
<dbReference type="STRING" id="1120920.SAMN03080599_02991"/>
<dbReference type="InterPro" id="IPR023210">
    <property type="entry name" value="NADP_OxRdtase_dom"/>
</dbReference>
<evidence type="ECO:0000256" key="3">
    <source>
        <dbReference type="ARBA" id="ARBA00023014"/>
    </source>
</evidence>
<dbReference type="SUPFAM" id="SSF51430">
    <property type="entry name" value="NAD(P)-linked oxidoreductase"/>
    <property type="match status" value="1"/>
</dbReference>
<sequence length="325" mass="35713">MKRVALGRTGLQVSRMAFGSLTMGPLQRDLSPQAGGDLLVYAYERGVNFVDTAELYGTYPHIRQALKAIPREDYVISTKSYAYDTKTAEASLTLALEALGTDYLDLFMLHEQESAHTLRGHREALDYFLEQKSKGIIKAVGLSTHFVAAALAAAKTPELDVLHPIINLKGTGIQDGTAEDMLKAIHAFKTRPQGGSVFAMKPLAGGHLIKTPKEAFDFLLNNPDLDAIAVGMQSFEEIDANLALFDSKPIPPELQNKLNQTKRRLMVHDWCTGCGNCERRCQQQAIKVIADPGHDNKPRAVVDHQKCVLCGYCSAVCPEFCLKVI</sequence>